<protein>
    <submittedName>
        <fullName evidence="2">Uncharacterized protein</fullName>
    </submittedName>
</protein>
<dbReference type="PRINTS" id="PR00381">
    <property type="entry name" value="KINESINLIGHT"/>
</dbReference>
<dbReference type="InterPro" id="IPR011990">
    <property type="entry name" value="TPR-like_helical_dom_sf"/>
</dbReference>
<dbReference type="InterPro" id="IPR027417">
    <property type="entry name" value="P-loop_NTPase"/>
</dbReference>
<evidence type="ECO:0000256" key="1">
    <source>
        <dbReference type="SAM" id="MobiDB-lite"/>
    </source>
</evidence>
<dbReference type="AlphaFoldDB" id="A0A9P5GDY6"/>
<dbReference type="InterPro" id="IPR019734">
    <property type="entry name" value="TPR_rpt"/>
</dbReference>
<dbReference type="Gene3D" id="1.25.40.10">
    <property type="entry name" value="Tetratricopeptide repeat domain"/>
    <property type="match status" value="4"/>
</dbReference>
<dbReference type="SUPFAM" id="SSF52540">
    <property type="entry name" value="P-loop containing nucleoside triphosphate hydrolases"/>
    <property type="match status" value="1"/>
</dbReference>
<proteinExistence type="predicted"/>
<gene>
    <name evidence="2" type="ORF">PCG10_002940</name>
</gene>
<dbReference type="Pfam" id="PF13424">
    <property type="entry name" value="TPR_12"/>
    <property type="match status" value="4"/>
</dbReference>
<dbReference type="InterPro" id="IPR053137">
    <property type="entry name" value="NLR-like"/>
</dbReference>
<accession>A0A9P5GDY6</accession>
<feature type="compositionally biased region" description="Basic and acidic residues" evidence="1">
    <location>
        <begin position="976"/>
        <end position="987"/>
    </location>
</feature>
<feature type="region of interest" description="Disordered" evidence="1">
    <location>
        <begin position="1"/>
        <end position="31"/>
    </location>
</feature>
<dbReference type="PANTHER" id="PTHR46082:SF6">
    <property type="entry name" value="AAA+ ATPASE DOMAIN-CONTAINING PROTEIN-RELATED"/>
    <property type="match status" value="1"/>
</dbReference>
<dbReference type="SUPFAM" id="SSF48452">
    <property type="entry name" value="TPR-like"/>
    <property type="match status" value="4"/>
</dbReference>
<sequence>MSTPGNQEGGSKDDNGRQSKPHRTYTPQSAHGSIIVTTRNLNVAEKLAPDSIIEIGPMEESLAMTLFQWKLRRPAKEDDIMPLARLLGFQPLAIVQAAASIKSRSPHSSSSLSQFHEELNACLSNMDDSLIHCTIRATSQIAFNHIRQDSPTAWDLLCLMSFLDPQEFSQGLLRSLSKGHSFFSGNAIRVFNNDHFDNEIATLQEFTLIHIRQDTQTIGMSSLVQNEVRKWVEAHGQADRWKTQFIKNLLLEFPSDLESQRKSRSLFPHVKAAMLQRPNPLLEDSLLEWATLMHGGARYAGEIGQTGDMEHMALEAMEVKKHLLGPDDSETIDASMTLTLAYLLEGRWKEAEHLAEAQAERCSRVLGVKHPTSFSATGYLALSKWYQGRWHEAELPSLKLLEIAQHAFGAEHPDTLTIMSNLAATYESQGRGKDAEEMNTKVVQVRKRTLGPEHPSTLTSMNNLAVIFQNQGRLEEAEKISLEVLQTRIRVLAAEHPSTLASMTNLASVYYAQRQFTKAEQLYIKVLDIFNKDRGSEHRDTLLAMDNLAAIYREQGRWAEAEVLQTQVLQGRQRILDTDHPDTLKSMVNLAEIYWHRGWWEDAKAIQNKAIEIQKRVLGHNHPGVHSSMDFLGLIYRSQGELLKAEAIHRQVIEYCQTFLGPEHPSTLGSMAQLALVLLGQGRSEEARKIQTTVFEKQTDIYGADHHAVLSSLNTLALIDRSEKRLENAEKTLRKVIDCRQRIFGLDHSYTLASMEDLASVLFESNQLKEAEALARKVNQTRGKLLREDHPDTLRVAKLLEQISEMKLAKSIFDDEDDGSSMSDFGSIVSSFSLAASQSSATTLDNATVWSAVKLFTDLLLEMDSFKQLCRIALESDISKVRIQRNLGKVLRLFASHLSHEAKLADHAKVIRFVRGSSSRIASQTILSLGIASTSGLGESDIRQVKQESSRAKILEYLGGQDTTKPALFENVSKVGSEEKTPKEPGGHEQVVSDSDSDSDANSIQDALETQQPTTVNDLQSIESIIFKTNAFEIMQTEFFDFLFPSLRSILMKWISKQRRAGALTSKQLRDLEMIVSELQHVAHHQISFTLHDSGSIINSIKGKWEGFTLETWDWWPLSPYMRPLANEEARMQWRCVSLPDSLIFHH</sequence>
<evidence type="ECO:0000313" key="3">
    <source>
        <dbReference type="Proteomes" id="UP000701341"/>
    </source>
</evidence>
<name>A0A9P5GDY6_PENCR</name>
<dbReference type="PANTHER" id="PTHR46082">
    <property type="entry name" value="ATP/GTP-BINDING PROTEIN-RELATED"/>
    <property type="match status" value="1"/>
</dbReference>
<dbReference type="Proteomes" id="UP000701341">
    <property type="component" value="Unassembled WGS sequence"/>
</dbReference>
<dbReference type="EMBL" id="JAAOZQ010000163">
    <property type="protein sequence ID" value="KAF7515730.1"/>
    <property type="molecule type" value="Genomic_DNA"/>
</dbReference>
<keyword evidence="3" id="KW-1185">Reference proteome</keyword>
<feature type="region of interest" description="Disordered" evidence="1">
    <location>
        <begin position="974"/>
        <end position="1003"/>
    </location>
</feature>
<comment type="caution">
    <text evidence="2">The sequence shown here is derived from an EMBL/GenBank/DDBJ whole genome shotgun (WGS) entry which is preliminary data.</text>
</comment>
<organism evidence="2 3">
    <name type="scientific">Penicillium crustosum</name>
    <name type="common">Blue mold fungus</name>
    <dbReference type="NCBI Taxonomy" id="36656"/>
    <lineage>
        <taxon>Eukaryota</taxon>
        <taxon>Fungi</taxon>
        <taxon>Dikarya</taxon>
        <taxon>Ascomycota</taxon>
        <taxon>Pezizomycotina</taxon>
        <taxon>Eurotiomycetes</taxon>
        <taxon>Eurotiomycetidae</taxon>
        <taxon>Eurotiales</taxon>
        <taxon>Aspergillaceae</taxon>
        <taxon>Penicillium</taxon>
    </lineage>
</organism>
<evidence type="ECO:0000313" key="2">
    <source>
        <dbReference type="EMBL" id="KAF7515730.1"/>
    </source>
</evidence>
<dbReference type="Pfam" id="PF13374">
    <property type="entry name" value="TPR_10"/>
    <property type="match status" value="2"/>
</dbReference>
<dbReference type="SMART" id="SM00028">
    <property type="entry name" value="TPR"/>
    <property type="match status" value="6"/>
</dbReference>
<reference evidence="2" key="1">
    <citation type="submission" date="2020-02" db="EMBL/GenBank/DDBJ databases">
        <authorList>
            <person name="Lichtner F.J."/>
        </authorList>
    </citation>
    <scope>NUCLEOTIDE SEQUENCE</scope>
    <source>
        <strain evidence="2">G10</strain>
    </source>
</reference>